<sequence length="310" mass="34452">MMRRLLTLAFMLLAAVSASADDCRQAERLVKQAFELGSTPETFLEQKRLLTRALDLCPDSANAHNILGSIFEAEGHDGMALKHYQTAARLRPDFAAAWFGAGEIYYKSGRFPLALEAYLHACPTDKDARARIRDLLAHNRYQTAADGAILEKESLLLLFDRSRRAELQRLLDGCRTRAGGNFGMRGVLVEPTADFPNILFDLGKATLKTDSFRQIEEIAATLQELKTGQVIVSGHTDKQPFAGVTSAEENLRLNRQLSQERAAAVARILIRRGIAASRIKTRGYGPTQPLIDKDTPEAYARNRRVAVEVR</sequence>
<dbReference type="Pfam" id="PF13432">
    <property type="entry name" value="TPR_16"/>
    <property type="match status" value="1"/>
</dbReference>
<dbReference type="InterPro" id="IPR006665">
    <property type="entry name" value="OmpA-like"/>
</dbReference>
<dbReference type="PROSITE" id="PS51123">
    <property type="entry name" value="OMPA_2"/>
    <property type="match status" value="1"/>
</dbReference>
<organism evidence="5 6">
    <name type="scientific">candidate division KSB3 bacterium</name>
    <dbReference type="NCBI Taxonomy" id="2044937"/>
    <lineage>
        <taxon>Bacteria</taxon>
        <taxon>candidate division KSB3</taxon>
    </lineage>
</organism>
<dbReference type="CDD" id="cd07185">
    <property type="entry name" value="OmpA_C-like"/>
    <property type="match status" value="1"/>
</dbReference>
<evidence type="ECO:0000256" key="1">
    <source>
        <dbReference type="PROSITE-ProRule" id="PRU00339"/>
    </source>
</evidence>
<dbReference type="GO" id="GO:0016020">
    <property type="term" value="C:membrane"/>
    <property type="evidence" value="ECO:0007669"/>
    <property type="project" value="UniProtKB-UniRule"/>
</dbReference>
<feature type="repeat" description="TPR" evidence="1">
    <location>
        <begin position="95"/>
        <end position="128"/>
    </location>
</feature>
<protein>
    <recommendedName>
        <fullName evidence="4">OmpA-like domain-containing protein</fullName>
    </recommendedName>
</protein>
<dbReference type="SUPFAM" id="SSF48452">
    <property type="entry name" value="TPR-like"/>
    <property type="match status" value="1"/>
</dbReference>
<dbReference type="InterPro" id="IPR011990">
    <property type="entry name" value="TPR-like_helical_dom_sf"/>
</dbReference>
<comment type="caution">
    <text evidence="5">The sequence shown here is derived from an EMBL/GenBank/DDBJ whole genome shotgun (WGS) entry which is preliminary data.</text>
</comment>
<dbReference type="Pfam" id="PF00691">
    <property type="entry name" value="OmpA"/>
    <property type="match status" value="1"/>
</dbReference>
<dbReference type="AlphaFoldDB" id="A0A2G6KLE8"/>
<feature type="chain" id="PRO_5013956162" description="OmpA-like domain-containing protein" evidence="3">
    <location>
        <begin position="21"/>
        <end position="310"/>
    </location>
</feature>
<dbReference type="SUPFAM" id="SSF103088">
    <property type="entry name" value="OmpA-like"/>
    <property type="match status" value="1"/>
</dbReference>
<dbReference type="InterPro" id="IPR019734">
    <property type="entry name" value="TPR_rpt"/>
</dbReference>
<dbReference type="InterPro" id="IPR050330">
    <property type="entry name" value="Bact_OuterMem_StrucFunc"/>
</dbReference>
<dbReference type="Gene3D" id="1.25.40.10">
    <property type="entry name" value="Tetratricopeptide repeat domain"/>
    <property type="match status" value="1"/>
</dbReference>
<dbReference type="InterPro" id="IPR036737">
    <property type="entry name" value="OmpA-like_sf"/>
</dbReference>
<dbReference type="SMART" id="SM00028">
    <property type="entry name" value="TPR"/>
    <property type="match status" value="3"/>
</dbReference>
<evidence type="ECO:0000313" key="6">
    <source>
        <dbReference type="Proteomes" id="UP000230821"/>
    </source>
</evidence>
<dbReference type="PROSITE" id="PS50005">
    <property type="entry name" value="TPR"/>
    <property type="match status" value="2"/>
</dbReference>
<evidence type="ECO:0000256" key="3">
    <source>
        <dbReference type="SAM" id="SignalP"/>
    </source>
</evidence>
<feature type="signal peptide" evidence="3">
    <location>
        <begin position="1"/>
        <end position="20"/>
    </location>
</feature>
<gene>
    <name evidence="5" type="ORF">CSA56_00295</name>
</gene>
<reference evidence="5 6" key="1">
    <citation type="submission" date="2017-10" db="EMBL/GenBank/DDBJ databases">
        <title>Novel microbial diversity and functional potential in the marine mammal oral microbiome.</title>
        <authorList>
            <person name="Dudek N.K."/>
            <person name="Sun C.L."/>
            <person name="Burstein D."/>
            <person name="Kantor R.S."/>
            <person name="Aliaga Goltsman D.S."/>
            <person name="Bik E.M."/>
            <person name="Thomas B.C."/>
            <person name="Banfield J.F."/>
            <person name="Relman D.A."/>
        </authorList>
    </citation>
    <scope>NUCLEOTIDE SEQUENCE [LARGE SCALE GENOMIC DNA]</scope>
    <source>
        <strain evidence="5">DOLJORAL78_47_16</strain>
    </source>
</reference>
<proteinExistence type="predicted"/>
<feature type="domain" description="OmpA-like" evidence="4">
    <location>
        <begin position="187"/>
        <end position="310"/>
    </location>
</feature>
<keyword evidence="2" id="KW-0472">Membrane</keyword>
<evidence type="ECO:0000256" key="2">
    <source>
        <dbReference type="PROSITE-ProRule" id="PRU00473"/>
    </source>
</evidence>
<dbReference type="PANTHER" id="PTHR30329:SF20">
    <property type="entry name" value="EXPORTED PROTEIN"/>
    <property type="match status" value="1"/>
</dbReference>
<evidence type="ECO:0000259" key="4">
    <source>
        <dbReference type="PROSITE" id="PS51123"/>
    </source>
</evidence>
<dbReference type="Proteomes" id="UP000230821">
    <property type="component" value="Unassembled WGS sequence"/>
</dbReference>
<evidence type="ECO:0000313" key="5">
    <source>
        <dbReference type="EMBL" id="PIE36483.1"/>
    </source>
</evidence>
<dbReference type="EMBL" id="PDSK01000010">
    <property type="protein sequence ID" value="PIE36483.1"/>
    <property type="molecule type" value="Genomic_DNA"/>
</dbReference>
<dbReference type="PANTHER" id="PTHR30329">
    <property type="entry name" value="STATOR ELEMENT OF FLAGELLAR MOTOR COMPLEX"/>
    <property type="match status" value="1"/>
</dbReference>
<keyword evidence="1" id="KW-0802">TPR repeat</keyword>
<name>A0A2G6KLE8_9BACT</name>
<accession>A0A2G6KLE8</accession>
<keyword evidence="3" id="KW-0732">Signal</keyword>
<feature type="repeat" description="TPR" evidence="1">
    <location>
        <begin position="61"/>
        <end position="94"/>
    </location>
</feature>
<dbReference type="Gene3D" id="3.30.1330.60">
    <property type="entry name" value="OmpA-like domain"/>
    <property type="match status" value="1"/>
</dbReference>